<evidence type="ECO:0000256" key="3">
    <source>
        <dbReference type="PIRSR" id="PIRSR601461-1"/>
    </source>
</evidence>
<dbReference type="PROSITE" id="PS00141">
    <property type="entry name" value="ASP_PROTEASE"/>
    <property type="match status" value="1"/>
</dbReference>
<dbReference type="InterPro" id="IPR001969">
    <property type="entry name" value="Aspartic_peptidase_AS"/>
</dbReference>
<organism evidence="7 8">
    <name type="scientific">Cryptococcus neoformans Tu259-1</name>
    <dbReference type="NCBI Taxonomy" id="1230072"/>
    <lineage>
        <taxon>Eukaryota</taxon>
        <taxon>Fungi</taxon>
        <taxon>Dikarya</taxon>
        <taxon>Basidiomycota</taxon>
        <taxon>Agaricomycotina</taxon>
        <taxon>Tremellomycetes</taxon>
        <taxon>Tremellales</taxon>
        <taxon>Cryptococcaceae</taxon>
        <taxon>Cryptococcus</taxon>
        <taxon>Cryptococcus neoformans species complex</taxon>
    </lineage>
</organism>
<evidence type="ECO:0000313" key="7">
    <source>
        <dbReference type="EMBL" id="OXG13834.1"/>
    </source>
</evidence>
<proteinExistence type="inferred from homology"/>
<feature type="domain" description="Peptidase A1" evidence="6">
    <location>
        <begin position="161"/>
        <end position="484"/>
    </location>
</feature>
<dbReference type="Proteomes" id="UP000199727">
    <property type="component" value="Unassembled WGS sequence"/>
</dbReference>
<evidence type="ECO:0000256" key="2">
    <source>
        <dbReference type="ARBA" id="ARBA00022750"/>
    </source>
</evidence>
<keyword evidence="5" id="KW-0645">Protease</keyword>
<name>A0A854QDN2_CRYNE</name>
<feature type="disulfide bond" evidence="4">
    <location>
        <begin position="192"/>
        <end position="197"/>
    </location>
</feature>
<dbReference type="InterPro" id="IPR033121">
    <property type="entry name" value="PEPTIDASE_A1"/>
</dbReference>
<dbReference type="InterPro" id="IPR034164">
    <property type="entry name" value="Pepsin-like_dom"/>
</dbReference>
<evidence type="ECO:0000313" key="8">
    <source>
        <dbReference type="Proteomes" id="UP000199727"/>
    </source>
</evidence>
<dbReference type="AlphaFoldDB" id="A0A854QDN2"/>
<feature type="active site" evidence="3">
    <location>
        <position position="179"/>
    </location>
</feature>
<dbReference type="GO" id="GO:0004190">
    <property type="term" value="F:aspartic-type endopeptidase activity"/>
    <property type="evidence" value="ECO:0007669"/>
    <property type="project" value="UniProtKB-KW"/>
</dbReference>
<evidence type="ECO:0000256" key="1">
    <source>
        <dbReference type="ARBA" id="ARBA00007447"/>
    </source>
</evidence>
<dbReference type="FunFam" id="2.40.70.10:FF:000067">
    <property type="entry name" value="Endopeptidase, putative"/>
    <property type="match status" value="1"/>
</dbReference>
<dbReference type="PANTHER" id="PTHR47966">
    <property type="entry name" value="BETA-SITE APP-CLEAVING ENZYME, ISOFORM A-RELATED"/>
    <property type="match status" value="1"/>
</dbReference>
<keyword evidence="5" id="KW-0378">Hydrolase</keyword>
<dbReference type="InterPro" id="IPR001461">
    <property type="entry name" value="Aspartic_peptidase_A1"/>
</dbReference>
<reference evidence="7 8" key="1">
    <citation type="submission" date="2017-06" db="EMBL/GenBank/DDBJ databases">
        <title>Global population genomics of the pathogenic fungus Cryptococcus neoformans var. grubii.</title>
        <authorList>
            <person name="Cuomo C."/>
            <person name="Litvintseva A."/>
            <person name="Chen Y."/>
            <person name="Young S."/>
            <person name="Zeng Q."/>
            <person name="Chapman S."/>
            <person name="Gujja S."/>
            <person name="Saif S."/>
            <person name="Birren B."/>
        </authorList>
    </citation>
    <scope>NUCLEOTIDE SEQUENCE [LARGE SCALE GENOMIC DNA]</scope>
    <source>
        <strain evidence="7 8">Tu259-1</strain>
    </source>
</reference>
<dbReference type="PROSITE" id="PS51767">
    <property type="entry name" value="PEPTIDASE_A1"/>
    <property type="match status" value="1"/>
</dbReference>
<comment type="similarity">
    <text evidence="1 5">Belongs to the peptidase A1 family.</text>
</comment>
<dbReference type="EMBL" id="AMKT01000078">
    <property type="protein sequence ID" value="OXG13834.1"/>
    <property type="molecule type" value="Genomic_DNA"/>
</dbReference>
<accession>A0A854QDN2</accession>
<gene>
    <name evidence="7" type="ORF">C361_05976</name>
</gene>
<evidence type="ECO:0000259" key="6">
    <source>
        <dbReference type="PROSITE" id="PS51767"/>
    </source>
</evidence>
<dbReference type="Gene3D" id="2.40.70.10">
    <property type="entry name" value="Acid Proteases"/>
    <property type="match status" value="2"/>
</dbReference>
<protein>
    <submittedName>
        <fullName evidence="7">Endopeptidase</fullName>
    </submittedName>
</protein>
<keyword evidence="2 5" id="KW-0064">Aspartyl protease</keyword>
<dbReference type="PRINTS" id="PR00792">
    <property type="entry name" value="PEPSIN"/>
</dbReference>
<dbReference type="PANTHER" id="PTHR47966:SF57">
    <property type="entry name" value="PEPTIDASE A1 DOMAIN-CONTAINING PROTEIN"/>
    <property type="match status" value="1"/>
</dbReference>
<sequence length="606" mass="62478">MSWIFVLPSPPYLKEPQRFNQANLTLHPIIKMIAPLLLFLTLPLAFANPVPTSSPATSIAPAPTSLPVARGFSTSLSHGQGAIARAKAYEKAKSKRGFFSRDVEKDDEALPPSWLLWAGARVDSKYNEGKGGFAAAYALALSKRAKNGEITLTDHSLDTSYSASISVGTPAQTLNIVLDTGSSDLWLASTECDTTACESMDRYNPSDSSSSTNLTTSFSIQYGSGSTSGSLFQDLITLGGYSVASQTFASCDDVSSGLLSSGVSGIMGLSWQALAYSKATPWWITLAKSSAWSDPLFAFYLARYRNVAGAGATESDGGVASFGYLDSSMYSGDVTYVNVGDSAQYWQIQMASVTIQGSSVSLGSSNMAAIDTGTTLIGGPESVVAAIYAKISGSHRMTGSYSSYYEYPCNTSVDFDITFGGYTIKITDQDFNLGRYSSDETMCTGAVYIQTLSSNSPVQWIVGDAALKNTYTVFRYSPAAVGFADLASSVASSEAAQSTTIVDASSLLAAASSTTSTSVAASTSSSSSAAAASTSGAKTASVSSEAPHVVTVSGSSTIGVASTASGSEASASASGSGTSSGALPALGSGSKWLGIFVGVAVGVFML</sequence>
<dbReference type="InterPro" id="IPR021109">
    <property type="entry name" value="Peptidase_aspartic_dom_sf"/>
</dbReference>
<evidence type="ECO:0000256" key="5">
    <source>
        <dbReference type="RuleBase" id="RU000454"/>
    </source>
</evidence>
<dbReference type="OrthoDB" id="771136at2759"/>
<dbReference type="GO" id="GO:0006508">
    <property type="term" value="P:proteolysis"/>
    <property type="evidence" value="ECO:0007669"/>
    <property type="project" value="UniProtKB-KW"/>
</dbReference>
<dbReference type="Pfam" id="PF00026">
    <property type="entry name" value="Asp"/>
    <property type="match status" value="1"/>
</dbReference>
<comment type="caution">
    <text evidence="7">The sequence shown here is derived from an EMBL/GenBank/DDBJ whole genome shotgun (WGS) entry which is preliminary data.</text>
</comment>
<keyword evidence="4" id="KW-1015">Disulfide bond</keyword>
<feature type="active site" evidence="3">
    <location>
        <position position="371"/>
    </location>
</feature>
<dbReference type="FunFam" id="2.40.70.10:FF:000114">
    <property type="entry name" value="Endopeptidase, putative"/>
    <property type="match status" value="1"/>
</dbReference>
<evidence type="ECO:0000256" key="4">
    <source>
        <dbReference type="PIRSR" id="PIRSR601461-2"/>
    </source>
</evidence>
<dbReference type="CDD" id="cd05471">
    <property type="entry name" value="pepsin_like"/>
    <property type="match status" value="1"/>
</dbReference>
<dbReference type="SUPFAM" id="SSF50630">
    <property type="entry name" value="Acid proteases"/>
    <property type="match status" value="1"/>
</dbReference>